<dbReference type="Proteomes" id="UP000756427">
    <property type="component" value="Unassembled WGS sequence"/>
</dbReference>
<reference evidence="5" key="1">
    <citation type="submission" date="2020-04" db="EMBL/GenBank/DDBJ databases">
        <title>Deep metagenomics examines the oral microbiome during advanced dental caries in children, revealing novel taxa and co-occurrences with host molecules.</title>
        <authorList>
            <person name="Baker J.L."/>
            <person name="Morton J.T."/>
            <person name="Dinis M."/>
            <person name="Alvarez R."/>
            <person name="Tran N.C."/>
            <person name="Knight R."/>
            <person name="Edlund A."/>
        </authorList>
    </citation>
    <scope>NUCLEOTIDE SEQUENCE</scope>
    <source>
        <strain evidence="5">JCVI_44_bin.2</strain>
    </source>
</reference>
<dbReference type="RefSeq" id="WP_303975993.1">
    <property type="nucleotide sequence ID" value="NZ_JABZXR010000032.1"/>
</dbReference>
<feature type="transmembrane region" description="Helical" evidence="3">
    <location>
        <begin position="265"/>
        <end position="286"/>
    </location>
</feature>
<comment type="caution">
    <text evidence="5">The sequence shown here is derived from an EMBL/GenBank/DDBJ whole genome shotgun (WGS) entry which is preliminary data.</text>
</comment>
<dbReference type="Gene3D" id="2.40.260.10">
    <property type="entry name" value="Sortase"/>
    <property type="match status" value="1"/>
</dbReference>
<dbReference type="CDD" id="cd05827">
    <property type="entry name" value="Sortase_C"/>
    <property type="match status" value="1"/>
</dbReference>
<keyword evidence="3" id="KW-1133">Transmembrane helix</keyword>
<gene>
    <name evidence="5" type="ORF">HXO64_06950</name>
</gene>
<feature type="chain" id="PRO_5038971267" evidence="4">
    <location>
        <begin position="28"/>
        <end position="298"/>
    </location>
</feature>
<keyword evidence="3" id="KW-0472">Membrane</keyword>
<dbReference type="InterPro" id="IPR005754">
    <property type="entry name" value="Sortase"/>
</dbReference>
<protein>
    <submittedName>
        <fullName evidence="5">Class C sortase</fullName>
    </submittedName>
</protein>
<dbReference type="NCBIfam" id="TIGR01076">
    <property type="entry name" value="sortase_fam"/>
    <property type="match status" value="1"/>
</dbReference>
<feature type="active site" description="Proton donor/acceptor" evidence="2">
    <location>
        <position position="154"/>
    </location>
</feature>
<dbReference type="GO" id="GO:0016787">
    <property type="term" value="F:hydrolase activity"/>
    <property type="evidence" value="ECO:0007669"/>
    <property type="project" value="UniProtKB-KW"/>
</dbReference>
<accession>A0A930L615</accession>
<keyword evidence="1" id="KW-0378">Hydrolase</keyword>
<evidence type="ECO:0000313" key="5">
    <source>
        <dbReference type="EMBL" id="MBF1664271.1"/>
    </source>
</evidence>
<dbReference type="NCBIfam" id="NF033745">
    <property type="entry name" value="class_C_sortase"/>
    <property type="match status" value="1"/>
</dbReference>
<dbReference type="InterPro" id="IPR042002">
    <property type="entry name" value="Sortase_C"/>
</dbReference>
<evidence type="ECO:0000313" key="6">
    <source>
        <dbReference type="Proteomes" id="UP000756427"/>
    </source>
</evidence>
<dbReference type="SUPFAM" id="SSF63817">
    <property type="entry name" value="Sortase"/>
    <property type="match status" value="1"/>
</dbReference>
<keyword evidence="3" id="KW-0812">Transmembrane</keyword>
<keyword evidence="4" id="KW-0732">Signal</keyword>
<organism evidence="5 6">
    <name type="scientific">Rothia mucilaginosa</name>
    <dbReference type="NCBI Taxonomy" id="43675"/>
    <lineage>
        <taxon>Bacteria</taxon>
        <taxon>Bacillati</taxon>
        <taxon>Actinomycetota</taxon>
        <taxon>Actinomycetes</taxon>
        <taxon>Micrococcales</taxon>
        <taxon>Micrococcaceae</taxon>
        <taxon>Rothia</taxon>
    </lineage>
</organism>
<dbReference type="EMBL" id="JABZXR010000032">
    <property type="protein sequence ID" value="MBF1664271.1"/>
    <property type="molecule type" value="Genomic_DNA"/>
</dbReference>
<name>A0A930L615_9MICC</name>
<dbReference type="InterPro" id="IPR023365">
    <property type="entry name" value="Sortase_dom-sf"/>
</dbReference>
<feature type="signal peptide" evidence="4">
    <location>
        <begin position="1"/>
        <end position="27"/>
    </location>
</feature>
<evidence type="ECO:0000256" key="2">
    <source>
        <dbReference type="PIRSR" id="PIRSR605754-1"/>
    </source>
</evidence>
<feature type="active site" description="Acyl-thioester intermediate" evidence="2">
    <location>
        <position position="216"/>
    </location>
</feature>
<evidence type="ECO:0000256" key="1">
    <source>
        <dbReference type="ARBA" id="ARBA00022801"/>
    </source>
</evidence>
<dbReference type="Pfam" id="PF04203">
    <property type="entry name" value="Sortase"/>
    <property type="match status" value="1"/>
</dbReference>
<evidence type="ECO:0000256" key="3">
    <source>
        <dbReference type="SAM" id="Phobius"/>
    </source>
</evidence>
<sequence length="298" mass="32254">MKAATMRRFAAALMLAVALMLAYPTVATVWENQQAREAAVQQTQQVETLKRQQPEKVAQALLDAHAYNQSLTGIPLADPYSATSSEHDAVAWDNYLHQLADTDVMGRIRVPDVGIDLPIHHGTSDEAMRTGAGHLYGTALPVGDTGARPVLSTHTGLRSATLFDRLTDVKVGDTFYVDVYGETLAYKVTRIDVITPDQIEALAPTPGKDLVTLMTCTPYAVNSHRLLVTGERVPYDPTTDPAPTTAAATTSPVDFILNTITPLPWYMRLMGVASLGALTTGVVMAIPKKKRSRSQVNV</sequence>
<dbReference type="AlphaFoldDB" id="A0A930L615"/>
<proteinExistence type="predicted"/>
<evidence type="ECO:0000256" key="4">
    <source>
        <dbReference type="SAM" id="SignalP"/>
    </source>
</evidence>